<dbReference type="Gene3D" id="3.40.50.720">
    <property type="entry name" value="NAD(P)-binding Rossmann-like Domain"/>
    <property type="match status" value="1"/>
</dbReference>
<evidence type="ECO:0000259" key="2">
    <source>
        <dbReference type="Pfam" id="PF01370"/>
    </source>
</evidence>
<evidence type="ECO:0000313" key="3">
    <source>
        <dbReference type="EMBL" id="MDG4474802.1"/>
    </source>
</evidence>
<dbReference type="EMBL" id="JAPHEH010000001">
    <property type="protein sequence ID" value="MDG4474802.1"/>
    <property type="molecule type" value="Genomic_DNA"/>
</dbReference>
<protein>
    <submittedName>
        <fullName evidence="3">NAD(P)-dependent oxidoreductase</fullName>
    </submittedName>
</protein>
<keyword evidence="4" id="KW-1185">Reference proteome</keyword>
<dbReference type="RefSeq" id="WP_307631782.1">
    <property type="nucleotide sequence ID" value="NZ_JAPHEH010000001.1"/>
</dbReference>
<organism evidence="3 4">
    <name type="scientific">Thiovibrio frasassiensis</name>
    <dbReference type="NCBI Taxonomy" id="2984131"/>
    <lineage>
        <taxon>Bacteria</taxon>
        <taxon>Pseudomonadati</taxon>
        <taxon>Thermodesulfobacteriota</taxon>
        <taxon>Desulfobulbia</taxon>
        <taxon>Desulfobulbales</taxon>
        <taxon>Thiovibrionaceae</taxon>
        <taxon>Thiovibrio</taxon>
    </lineage>
</organism>
<sequence length="280" mass="31708">MKVALTGASGFVGRYVLAELSRMQIKIVAVTRDARKLLFLPPCVHVVERDISLPWQNCFAQMGYPDVLIHLAWDGLPNYRALHHFDTELPRQYRFLENLVNAGLSSVFVAGTCLEYGMQSGPLSEDIRPCPTNPYGYAKDALRQQLEFLKTIKNFNLVWARLFYMYGEGQSGNSLYSMLKEAILRGDNSFNMSGGEQLRDYLPVAEVAREIVRFALSGLDVGTVNICSGKPISIRRLVEQWLVDNNWEITLNLGYYPYPDYEPMAFWGDIAKNAGIFKGK</sequence>
<dbReference type="Pfam" id="PF01370">
    <property type="entry name" value="Epimerase"/>
    <property type="match status" value="1"/>
</dbReference>
<name>A0A9X4RP32_9BACT</name>
<dbReference type="PANTHER" id="PTHR43000">
    <property type="entry name" value="DTDP-D-GLUCOSE 4,6-DEHYDRATASE-RELATED"/>
    <property type="match status" value="1"/>
</dbReference>
<dbReference type="AlphaFoldDB" id="A0A9X4RP32"/>
<comment type="similarity">
    <text evidence="1">Belongs to the NAD(P)-dependent epimerase/dehydratase family.</text>
</comment>
<proteinExistence type="inferred from homology"/>
<evidence type="ECO:0000313" key="4">
    <source>
        <dbReference type="Proteomes" id="UP001154240"/>
    </source>
</evidence>
<feature type="domain" description="NAD-dependent epimerase/dehydratase" evidence="2">
    <location>
        <begin position="4"/>
        <end position="226"/>
    </location>
</feature>
<reference evidence="3" key="1">
    <citation type="journal article" date="2022" name="bioRxiv">
        <title>Thiovibrio frasassiensisgen. nov., sp. nov., an autotrophic, elemental sulfur disproportionating bacterium isolated from sulfidic karst sediment, and proposal of Thiovibrionaceae fam. nov.</title>
        <authorList>
            <person name="Aronson H."/>
            <person name="Thomas C."/>
            <person name="Bhattacharyya M."/>
            <person name="Eckstein S."/>
            <person name="Jensen S."/>
            <person name="Barco R."/>
            <person name="Macalady J."/>
            <person name="Amend J."/>
        </authorList>
    </citation>
    <scope>NUCLEOTIDE SEQUENCE</scope>
    <source>
        <strain evidence="3">RS19-109</strain>
    </source>
</reference>
<dbReference type="InterPro" id="IPR001509">
    <property type="entry name" value="Epimerase_deHydtase"/>
</dbReference>
<dbReference type="Proteomes" id="UP001154240">
    <property type="component" value="Unassembled WGS sequence"/>
</dbReference>
<reference evidence="3" key="2">
    <citation type="submission" date="2022-10" db="EMBL/GenBank/DDBJ databases">
        <authorList>
            <person name="Aronson H.S."/>
        </authorList>
    </citation>
    <scope>NUCLEOTIDE SEQUENCE</scope>
    <source>
        <strain evidence="3">RS19-109</strain>
    </source>
</reference>
<dbReference type="InterPro" id="IPR036291">
    <property type="entry name" value="NAD(P)-bd_dom_sf"/>
</dbReference>
<evidence type="ECO:0000256" key="1">
    <source>
        <dbReference type="ARBA" id="ARBA00007637"/>
    </source>
</evidence>
<gene>
    <name evidence="3" type="ORF">OLX77_01340</name>
</gene>
<dbReference type="SUPFAM" id="SSF51735">
    <property type="entry name" value="NAD(P)-binding Rossmann-fold domains"/>
    <property type="match status" value="1"/>
</dbReference>
<comment type="caution">
    <text evidence="3">The sequence shown here is derived from an EMBL/GenBank/DDBJ whole genome shotgun (WGS) entry which is preliminary data.</text>
</comment>
<accession>A0A9X4RP32</accession>